<keyword evidence="5" id="KW-0256">Endoplasmic reticulum</keyword>
<evidence type="ECO:0000259" key="13">
    <source>
        <dbReference type="Pfam" id="PF10502"/>
    </source>
</evidence>
<keyword evidence="7 12" id="KW-1133">Transmembrane helix</keyword>
<keyword evidence="3 12" id="KW-0812">Transmembrane</keyword>
<evidence type="ECO:0000256" key="8">
    <source>
        <dbReference type="ARBA" id="ARBA00023136"/>
    </source>
</evidence>
<dbReference type="PRINTS" id="PR00728">
    <property type="entry name" value="SIGNALPTASE"/>
</dbReference>
<dbReference type="PROSITE" id="PS00501">
    <property type="entry name" value="SPASE_I_1"/>
    <property type="match status" value="1"/>
</dbReference>
<reference evidence="14 15" key="1">
    <citation type="submission" date="2017-05" db="EMBL/GenBank/DDBJ databases">
        <title>The Genome Sequence of Enterococcus sp. 8G7_MSG3316.</title>
        <authorList>
            <consortium name="The Broad Institute Genomics Platform"/>
            <consortium name="The Broad Institute Genomic Center for Infectious Diseases"/>
            <person name="Earl A."/>
            <person name="Manson A."/>
            <person name="Schwartman J."/>
            <person name="Gilmore M."/>
            <person name="Abouelleil A."/>
            <person name="Cao P."/>
            <person name="Chapman S."/>
            <person name="Cusick C."/>
            <person name="Shea T."/>
            <person name="Young S."/>
            <person name="Neafsey D."/>
            <person name="Nusbaum C."/>
            <person name="Birren B."/>
        </authorList>
    </citation>
    <scope>NUCLEOTIDE SEQUENCE [LARGE SCALE GENOMIC DNA]</scope>
    <source>
        <strain evidence="14 15">8G7_MSG3316</strain>
    </source>
</reference>
<dbReference type="GO" id="GO:0004252">
    <property type="term" value="F:serine-type endopeptidase activity"/>
    <property type="evidence" value="ECO:0007669"/>
    <property type="project" value="UniProtKB-UniRule"/>
</dbReference>
<keyword evidence="4" id="KW-0378">Hydrolase</keyword>
<evidence type="ECO:0000256" key="2">
    <source>
        <dbReference type="ARBA" id="ARBA00022670"/>
    </source>
</evidence>
<evidence type="ECO:0000256" key="1">
    <source>
        <dbReference type="ARBA" id="ARBA00004648"/>
    </source>
</evidence>
<dbReference type="Proteomes" id="UP000195043">
    <property type="component" value="Unassembled WGS sequence"/>
</dbReference>
<dbReference type="STRING" id="1834191.A5886_001038"/>
<dbReference type="InterPro" id="IPR019533">
    <property type="entry name" value="Peptidase_S26"/>
</dbReference>
<organism evidence="14 15">
    <name type="scientific">Candidatus Enterococcus testudinis</name>
    <dbReference type="NCBI Taxonomy" id="1834191"/>
    <lineage>
        <taxon>Bacteria</taxon>
        <taxon>Bacillati</taxon>
        <taxon>Bacillota</taxon>
        <taxon>Bacilli</taxon>
        <taxon>Lactobacillales</taxon>
        <taxon>Enterococcaceae</taxon>
        <taxon>Enterococcus</taxon>
    </lineage>
</organism>
<keyword evidence="2" id="KW-0645">Protease</keyword>
<evidence type="ECO:0000256" key="9">
    <source>
        <dbReference type="ARBA" id="ARBA00033305"/>
    </source>
</evidence>
<dbReference type="EC" id="3.4.21.89" evidence="11"/>
<dbReference type="GO" id="GO:0009003">
    <property type="term" value="F:signal peptidase activity"/>
    <property type="evidence" value="ECO:0007669"/>
    <property type="project" value="UniProtKB-EC"/>
</dbReference>
<protein>
    <recommendedName>
        <fullName evidence="9 11">Signal peptidase I</fullName>
        <ecNumber evidence="11">3.4.21.89</ecNumber>
    </recommendedName>
</protein>
<dbReference type="Gene3D" id="2.10.109.10">
    <property type="entry name" value="Umud Fragment, subunit A"/>
    <property type="match status" value="1"/>
</dbReference>
<keyword evidence="15" id="KW-1185">Reference proteome</keyword>
<keyword evidence="8 12" id="KW-0472">Membrane</keyword>
<keyword evidence="6" id="KW-0735">Signal-anchor</keyword>
<gene>
    <name evidence="14" type="ORF">A5886_001038</name>
</gene>
<evidence type="ECO:0000256" key="10">
    <source>
        <dbReference type="ARBA" id="ARBA00045533"/>
    </source>
</evidence>
<dbReference type="PANTHER" id="PTHR10806">
    <property type="entry name" value="SIGNAL PEPTIDASE COMPLEX CATALYTIC SUBUNIT SEC11"/>
    <property type="match status" value="1"/>
</dbReference>
<evidence type="ECO:0000256" key="5">
    <source>
        <dbReference type="ARBA" id="ARBA00022824"/>
    </source>
</evidence>
<dbReference type="RefSeq" id="WP_086273966.1">
    <property type="nucleotide sequence ID" value="NZ_NGKU01000001.1"/>
</dbReference>
<dbReference type="EMBL" id="NGKU01000001">
    <property type="protein sequence ID" value="OTN75962.1"/>
    <property type="molecule type" value="Genomic_DNA"/>
</dbReference>
<evidence type="ECO:0000256" key="4">
    <source>
        <dbReference type="ARBA" id="ARBA00022801"/>
    </source>
</evidence>
<dbReference type="AlphaFoldDB" id="A0A242A4S8"/>
<sequence length="164" mass="18314">MSKIKTVMRIIWSCCGTLLVAAVLLLAVLNFLSKPSGDGLFGYKGYTVISGSMEPTLKVGDYVVVKAEDFDQLQVGEIITFEDEGMMVTHRIISITDEGIQTRGDHNTVNDMKQVTEDKFVGRMAVHIPYLGHVMIWMQNPLIFAVVLGLIAVRIAFLILWKHE</sequence>
<evidence type="ECO:0000256" key="7">
    <source>
        <dbReference type="ARBA" id="ARBA00022989"/>
    </source>
</evidence>
<evidence type="ECO:0000313" key="14">
    <source>
        <dbReference type="EMBL" id="OTN75962.1"/>
    </source>
</evidence>
<feature type="transmembrane region" description="Helical" evidence="12">
    <location>
        <begin position="142"/>
        <end position="161"/>
    </location>
</feature>
<dbReference type="GO" id="GO:0006465">
    <property type="term" value="P:signal peptide processing"/>
    <property type="evidence" value="ECO:0007669"/>
    <property type="project" value="UniProtKB-UniRule"/>
</dbReference>
<evidence type="ECO:0000256" key="12">
    <source>
        <dbReference type="SAM" id="Phobius"/>
    </source>
</evidence>
<accession>A0A242A4S8</accession>
<dbReference type="OrthoDB" id="2195064at2"/>
<dbReference type="Pfam" id="PF10502">
    <property type="entry name" value="Peptidase_S26"/>
    <property type="match status" value="1"/>
</dbReference>
<dbReference type="PANTHER" id="PTHR10806:SF6">
    <property type="entry name" value="SIGNAL PEPTIDASE COMPLEX CATALYTIC SUBUNIT SEC11"/>
    <property type="match status" value="1"/>
</dbReference>
<evidence type="ECO:0000256" key="6">
    <source>
        <dbReference type="ARBA" id="ARBA00022968"/>
    </source>
</evidence>
<comment type="subcellular location">
    <subcellularLocation>
        <location evidence="1">Endoplasmic reticulum membrane</location>
        <topology evidence="1">Single-pass type II membrane protein</topology>
    </subcellularLocation>
</comment>
<dbReference type="CDD" id="cd06530">
    <property type="entry name" value="S26_SPase_I"/>
    <property type="match status" value="1"/>
</dbReference>
<dbReference type="InterPro" id="IPR001733">
    <property type="entry name" value="Peptidase_S26B"/>
</dbReference>
<feature type="domain" description="Peptidase S26" evidence="13">
    <location>
        <begin position="41"/>
        <end position="113"/>
    </location>
</feature>
<evidence type="ECO:0000313" key="15">
    <source>
        <dbReference type="Proteomes" id="UP000195043"/>
    </source>
</evidence>
<comment type="caution">
    <text evidence="14">The sequence shown here is derived from an EMBL/GenBank/DDBJ whole genome shotgun (WGS) entry which is preliminary data.</text>
</comment>
<dbReference type="GO" id="GO:0016020">
    <property type="term" value="C:membrane"/>
    <property type="evidence" value="ECO:0007669"/>
    <property type="project" value="UniProtKB-UniRule"/>
</dbReference>
<dbReference type="InterPro" id="IPR036286">
    <property type="entry name" value="LexA/Signal_pep-like_sf"/>
</dbReference>
<dbReference type="NCBIfam" id="TIGR02228">
    <property type="entry name" value="sigpep_I_arch"/>
    <property type="match status" value="1"/>
</dbReference>
<evidence type="ECO:0000256" key="11">
    <source>
        <dbReference type="NCBIfam" id="TIGR02228"/>
    </source>
</evidence>
<name>A0A242A4S8_9ENTE</name>
<dbReference type="InterPro" id="IPR019756">
    <property type="entry name" value="Pept_S26A_signal_pept_1_Ser-AS"/>
</dbReference>
<dbReference type="SUPFAM" id="SSF51306">
    <property type="entry name" value="LexA/Signal peptidase"/>
    <property type="match status" value="1"/>
</dbReference>
<evidence type="ECO:0000256" key="3">
    <source>
        <dbReference type="ARBA" id="ARBA00022692"/>
    </source>
</evidence>
<comment type="function">
    <text evidence="10">Catalytic component of the signal peptidase complex (SPC) which catalyzes the cleavage of N-terminal signal sequences from nascent proteins as they are translocated into the lumen of the endoplasmic reticulum. Specifically cleaves N-terminal signal peptides that contain a hydrophobic alpha-helix (h-region) shorter than 18-20 amino acids.</text>
</comment>
<proteinExistence type="predicted"/>